<dbReference type="GeneID" id="93527088"/>
<protein>
    <submittedName>
        <fullName evidence="1">Uncharacterized protein</fullName>
    </submittedName>
</protein>
<sequence>MDKETAQYIVTYFFNLLPYEEKLAWKHYASILKLEDTENPKTIEIYKRKGWITDEQEILELLEKGYDNFEMETAKKILEKYPTQIFLNKCPKCNKLARTPYAKQCRFCSYTWHNEK</sequence>
<evidence type="ECO:0000313" key="1">
    <source>
        <dbReference type="EMBL" id="QQU01197.1"/>
    </source>
</evidence>
<proteinExistence type="predicted"/>
<dbReference type="AlphaFoldDB" id="A0A9Q6Z886"/>
<dbReference type="EMBL" id="CP068108">
    <property type="protein sequence ID" value="QQU01197.1"/>
    <property type="molecule type" value="Genomic_DNA"/>
</dbReference>
<dbReference type="Proteomes" id="UP000596202">
    <property type="component" value="Chromosome"/>
</dbReference>
<gene>
    <name evidence="1" type="ORF">I6I88_05450</name>
</gene>
<dbReference type="RefSeq" id="WP_002991561.1">
    <property type="nucleotide sequence ID" value="NZ_CP068108.1"/>
</dbReference>
<accession>A0A9Q6Z886</accession>
<reference evidence="1 2" key="1">
    <citation type="submission" date="2021-01" db="EMBL/GenBank/DDBJ databases">
        <title>FDA dAtabase for Regulatory Grade micrObial Sequences (FDA-ARGOS): Supporting development and validation of Infectious Disease Dx tests.</title>
        <authorList>
            <person name="Sproer C."/>
            <person name="Gronow S."/>
            <person name="Severitt S."/>
            <person name="Schroder I."/>
            <person name="Tallon L."/>
            <person name="Sadzewicz L."/>
            <person name="Zhao X."/>
            <person name="Boylan J."/>
            <person name="Ott S."/>
            <person name="Bowen H."/>
            <person name="Vavikolanu K."/>
            <person name="Mehta A."/>
            <person name="Aluvathingal J."/>
            <person name="Nadendla S."/>
            <person name="Lowell S."/>
            <person name="Myers T."/>
            <person name="Yan Y."/>
            <person name="Sichtig H."/>
        </authorList>
    </citation>
    <scope>NUCLEOTIDE SEQUENCE [LARGE SCALE GENOMIC DNA]</scope>
    <source>
        <strain evidence="1 2">FDAARGOS_1131</strain>
    </source>
</reference>
<evidence type="ECO:0000313" key="2">
    <source>
        <dbReference type="Proteomes" id="UP000596202"/>
    </source>
</evidence>
<name>A0A9Q6Z886_MYROD</name>
<dbReference type="OrthoDB" id="275225at2"/>
<organism evidence="1 2">
    <name type="scientific">Myroides odoratus</name>
    <name type="common">Flavobacterium odoratum</name>
    <dbReference type="NCBI Taxonomy" id="256"/>
    <lineage>
        <taxon>Bacteria</taxon>
        <taxon>Pseudomonadati</taxon>
        <taxon>Bacteroidota</taxon>
        <taxon>Flavobacteriia</taxon>
        <taxon>Flavobacteriales</taxon>
        <taxon>Flavobacteriaceae</taxon>
        <taxon>Myroides</taxon>
    </lineage>
</organism>